<evidence type="ECO:0000256" key="3">
    <source>
        <dbReference type="ARBA" id="ARBA00022448"/>
    </source>
</evidence>
<protein>
    <recommendedName>
        <fullName evidence="7">Nuclear pore complex protein Nup205</fullName>
    </recommendedName>
</protein>
<accession>A0AAQ4DC23</accession>
<dbReference type="Pfam" id="PF11894">
    <property type="entry name" value="Nup192"/>
    <property type="match status" value="2"/>
</dbReference>
<comment type="subcellular location">
    <subcellularLocation>
        <location evidence="1">Nucleus</location>
    </subcellularLocation>
</comment>
<dbReference type="PANTHER" id="PTHR31344:SF0">
    <property type="entry name" value="NUCLEAR PORE COMPLEX PROTEIN NUP205"/>
    <property type="match status" value="1"/>
</dbReference>
<dbReference type="Proteomes" id="UP001321473">
    <property type="component" value="Unassembled WGS sequence"/>
</dbReference>
<proteinExistence type="inferred from homology"/>
<gene>
    <name evidence="5" type="ORF">V5799_028721</name>
</gene>
<sequence>MASTMSGTTPLVNMGCSSLWTPYKDLQQAVEAVLVHRDVEAVADFVAALRRHRRDFAVLLENPARCPQHRDAVSRAPQEGIAVSGKSTPLLLPQDVVGEALLLSDMLDLNELAALELVLAAQQQLPLFPELTRGLVAVLLYYDGRRALVNALRTLVQVTEGRTWTVGLNADVLATVTKYTNGLRDEDGVLKRALDLLDRFDLARELEMLQRNRALGPPRYRRQVLDMIQETQQSLAEVVFCWACQTPLSKRDALNVVRFLAERARTAGDGALDSVSLTLLMALLYALDPEPLLRDVELALALHRELTAPRQAWKLESLRTIAQFAWALTLSALSQLPATANLEPDLVACLEEEERITETAIEAKVFTVLRQLVVRSPSLHREEFFLKRMHNLLADFITLMPLKLKELRTQGDETARILSTYEQDGRAPPENLPRCFEQLLELVTELYAQDPLNLHLADEYWLEGSDGDKRQLSKFVRLAGDVLPAPLFVPYVSALSSLARTPIGAWHCFQLLKSNGKLAGAQWSPVSWDHFFGSLHEYYKCLCQDGPSEHYRTRTVSPLELRALVAMLQLLETVVRHADPNKGSHADQEKVHHADMVKLALAEHPQHGPLALLAGLLGCAVPPELKAALLRALAAFATSPELAPRIWQLLSPCLSGLHAELEEVESRNEEFPITAALLVLLAALFDHPPGPGASLFLQHVHEAVFLRLPARAYRHPNEKWQLAAACLRVLGKPCVEVQLLELLEAGGALSLLLQLLDEAVGELGDPAEASLCALQLLERAMHLPFRDRPGCSLHRLLLTSTNPRTEHPDCGRVLATYVTHGSLLPRHALAAARILLQLCMEPSLSNQLVAVFQADRVQVLVHGFAEALEASTLDMPAGREDSWSADEVRAVTAATLLQLLLVCLQQPEQPGLAQLLLLGSERGSLQEPGVGGQARTCLHALLALLERPTNSTQQHGAGTLLALGYRLLWTLCSRPTCGGDTALRFLRSSRDFFAQHLELSHRPPLAQAWFLRLLALELRLAAKHGPRSHGQRLVRLLLRDRRLLRMLDSAALPAADPVKSRSTTWECMEPSQVEALLSSLEQRDPLGGPPQLDVAALHQRLLDASHALLALGHKEMVERDLQRGWPATAWESGIRAFQEHKTEEKLHSEMRAVLQAALERNAERERAYVARQAFSAWQQLASVLVVCWASLLDAQLLLELAHELLLPSRPLSEQSPAAELLLLIVTALRQRSLTAADQVSPPSVLALTRSLLQSLVVSGSGQQRLRAHLYSALLHLLLGWRGSGERAALAQLVRSCMQPLHELLCRDVTASHEVTQMMALCVLDALVSLDASSWLEHLARGGHLLHLAAASPSTRPHLREARLALLARLASSGGARTLLEAGLESQLSSPQFLRAEGPITGGSKSAVRLLLALAATLGPRWGAPQLVTHREPLAEMLVQRDPLAAQLVARLGRPPPLPLREQALALLAAATDEPPLAVPLLVLACAGGEDEPHPDEALLARLLRRWATRDDQPLHTELLERTVYLLWRGRRKSPLGPDARAALTDCAEPLNNRSKFCQALVRRLQRMALNAAPPT</sequence>
<dbReference type="EMBL" id="JARKHS020032441">
    <property type="protein sequence ID" value="KAK8760013.1"/>
    <property type="molecule type" value="Genomic_DNA"/>
</dbReference>
<evidence type="ECO:0000256" key="1">
    <source>
        <dbReference type="ARBA" id="ARBA00004123"/>
    </source>
</evidence>
<dbReference type="GO" id="GO:0006999">
    <property type="term" value="P:nuclear pore organization"/>
    <property type="evidence" value="ECO:0007669"/>
    <property type="project" value="TreeGrafter"/>
</dbReference>
<dbReference type="InterPro" id="IPR016024">
    <property type="entry name" value="ARM-type_fold"/>
</dbReference>
<reference evidence="5 6" key="1">
    <citation type="journal article" date="2023" name="Arcadia Sci">
        <title>De novo assembly of a long-read Amblyomma americanum tick genome.</title>
        <authorList>
            <person name="Chou S."/>
            <person name="Poskanzer K.E."/>
            <person name="Rollins M."/>
            <person name="Thuy-Boun P.S."/>
        </authorList>
    </citation>
    <scope>NUCLEOTIDE SEQUENCE [LARGE SCALE GENOMIC DNA]</scope>
    <source>
        <strain evidence="5">F_SG_1</strain>
        <tissue evidence="5">Salivary glands</tissue>
    </source>
</reference>
<dbReference type="PANTHER" id="PTHR31344">
    <property type="entry name" value="NUCLEAR PORE COMPLEX PROTEIN NUP205"/>
    <property type="match status" value="1"/>
</dbReference>
<name>A0AAQ4DC23_AMBAM</name>
<evidence type="ECO:0000313" key="5">
    <source>
        <dbReference type="EMBL" id="KAK8760013.1"/>
    </source>
</evidence>
<organism evidence="5 6">
    <name type="scientific">Amblyomma americanum</name>
    <name type="common">Lone star tick</name>
    <dbReference type="NCBI Taxonomy" id="6943"/>
    <lineage>
        <taxon>Eukaryota</taxon>
        <taxon>Metazoa</taxon>
        <taxon>Ecdysozoa</taxon>
        <taxon>Arthropoda</taxon>
        <taxon>Chelicerata</taxon>
        <taxon>Arachnida</taxon>
        <taxon>Acari</taxon>
        <taxon>Parasitiformes</taxon>
        <taxon>Ixodida</taxon>
        <taxon>Ixodoidea</taxon>
        <taxon>Ixodidae</taxon>
        <taxon>Amblyomminae</taxon>
        <taxon>Amblyomma</taxon>
    </lineage>
</organism>
<dbReference type="SUPFAM" id="SSF48371">
    <property type="entry name" value="ARM repeat"/>
    <property type="match status" value="1"/>
</dbReference>
<dbReference type="GO" id="GO:0044611">
    <property type="term" value="C:nuclear pore inner ring"/>
    <property type="evidence" value="ECO:0007669"/>
    <property type="project" value="TreeGrafter"/>
</dbReference>
<keyword evidence="6" id="KW-1185">Reference proteome</keyword>
<dbReference type="GO" id="GO:0017056">
    <property type="term" value="F:structural constituent of nuclear pore"/>
    <property type="evidence" value="ECO:0007669"/>
    <property type="project" value="TreeGrafter"/>
</dbReference>
<evidence type="ECO:0000256" key="2">
    <source>
        <dbReference type="ARBA" id="ARBA00005892"/>
    </source>
</evidence>
<keyword evidence="3" id="KW-0813">Transport</keyword>
<comment type="similarity">
    <text evidence="2">Belongs to the NUP186/NUP192/NUP205 family.</text>
</comment>
<evidence type="ECO:0000256" key="4">
    <source>
        <dbReference type="ARBA" id="ARBA00023242"/>
    </source>
</evidence>
<keyword evidence="4" id="KW-0539">Nucleus</keyword>
<evidence type="ECO:0008006" key="7">
    <source>
        <dbReference type="Google" id="ProtNLM"/>
    </source>
</evidence>
<dbReference type="InterPro" id="IPR021827">
    <property type="entry name" value="Nup186/Nup192/Nup205"/>
</dbReference>
<evidence type="ECO:0000313" key="6">
    <source>
        <dbReference type="Proteomes" id="UP001321473"/>
    </source>
</evidence>
<comment type="caution">
    <text evidence="5">The sequence shown here is derived from an EMBL/GenBank/DDBJ whole genome shotgun (WGS) entry which is preliminary data.</text>
</comment>